<evidence type="ECO:0000256" key="7">
    <source>
        <dbReference type="SAM" id="SignalP"/>
    </source>
</evidence>
<dbReference type="Pfam" id="PF00497">
    <property type="entry name" value="SBP_bac_3"/>
    <property type="match status" value="3"/>
</dbReference>
<gene>
    <name evidence="11" type="ORF">CKO42_14230</name>
</gene>
<feature type="modified residue" description="Phosphohistidine" evidence="5">
    <location>
        <position position="1358"/>
    </location>
</feature>
<evidence type="ECO:0000256" key="2">
    <source>
        <dbReference type="ARBA" id="ARBA00012438"/>
    </source>
</evidence>
<dbReference type="SUPFAM" id="SSF52172">
    <property type="entry name" value="CheY-like"/>
    <property type="match status" value="1"/>
</dbReference>
<dbReference type="GO" id="GO:0000155">
    <property type="term" value="F:phosphorelay sensor kinase activity"/>
    <property type="evidence" value="ECO:0007669"/>
    <property type="project" value="InterPro"/>
</dbReference>
<dbReference type="InterPro" id="IPR003594">
    <property type="entry name" value="HATPase_dom"/>
</dbReference>
<dbReference type="SUPFAM" id="SSF47226">
    <property type="entry name" value="Histidine-containing phosphotransfer domain, HPT domain"/>
    <property type="match status" value="1"/>
</dbReference>
<keyword evidence="7" id="KW-0732">Signal</keyword>
<dbReference type="Pfam" id="PF02518">
    <property type="entry name" value="HATPase_c"/>
    <property type="match status" value="1"/>
</dbReference>
<evidence type="ECO:0000256" key="1">
    <source>
        <dbReference type="ARBA" id="ARBA00000085"/>
    </source>
</evidence>
<evidence type="ECO:0000256" key="3">
    <source>
        <dbReference type="ARBA" id="ARBA00022553"/>
    </source>
</evidence>
<feature type="domain" description="Histidine kinase" evidence="8">
    <location>
        <begin position="810"/>
        <end position="1031"/>
    </location>
</feature>
<dbReference type="SMART" id="SM00062">
    <property type="entry name" value="PBPb"/>
    <property type="match status" value="3"/>
</dbReference>
<dbReference type="InterPro" id="IPR001638">
    <property type="entry name" value="Solute-binding_3/MltF_N"/>
</dbReference>
<feature type="domain" description="HPt" evidence="10">
    <location>
        <begin position="1319"/>
        <end position="1415"/>
    </location>
</feature>
<dbReference type="EC" id="2.7.13.3" evidence="2"/>
<evidence type="ECO:0000259" key="8">
    <source>
        <dbReference type="PROSITE" id="PS50109"/>
    </source>
</evidence>
<dbReference type="Gene3D" id="1.10.287.130">
    <property type="match status" value="1"/>
</dbReference>
<keyword evidence="4" id="KW-0902">Two-component regulatory system</keyword>
<evidence type="ECO:0000259" key="10">
    <source>
        <dbReference type="PROSITE" id="PS50894"/>
    </source>
</evidence>
<sequence>MGLRRFVLGWLILLCWLPALQAAAGQEVALTQAEQDWLAANPRILFGSDAQWRPFVWRERDGSHAGIEADLIARINALTEANIELVLGDWAEMVTRAERGELHGLAASASHAERANRFLFSTSPYSTHKFIFTREGSPIQSMEDLSGRRVGVMRSNLSDLKLLDAWPDSIRVEIDSPLELAVALQNAALDAVISSANLQWIATENMLPDVHLAFPVPGSRIDLRYSIRKEHGPLLTIIDKALKAIEPVEMMEILRKWRAEQSPTIELSAEERAWLEQKHSVRVRIGEAPPWEINSPEAAGMAVDYLRIIAKLFEIDVRFIPAADSWIEGFEDMAGTHRHYDLLPSANRTDTRLATLAMSQDYLSSPWIIFTRKETQDIHGLSDLRGKTVAIERGYVMQGLLQTTEPGIVLVIQDSTKDALLAVSTGRADAYVGNLLVTDYLMQAQGITNLKMAGPTPFGEHKQAMVTRKAWAPLISLIDKGLNAIAAEQHIAIRQRWLTSVAAAGDMRPPLEFSPEERAYLDATLFQRALATAWTPFDFADAEGAPTGVAEDYWTLIRDKLGLQETRAERQPFGAILSAMERGEIDLYAATTRTADRERYALFSDPYEHYPIAVAGGANAGLFAGTATLAGRRVAVGRDYSAYHLLKAQSPGIDFVLVDNTRAALEAVAERKADVAVDILPVLHQQIEGFPPGQVKLIGVTDLEFPLQVMVSRQQAALLPLINQAIAAITPAERGAIHNKWLLRQVVTAPDYSLLWQVLMAALLILLTILYWNHRLHWEVGRRKQAETELLQAKEIADRASRAKGDFLANMSHEIRTPLNAVIGLTRLSIETKPGPLLRDYLDKIDLSARTLLALINDILDLSRIEANKLQPRQEPLELDAVLARVRVMVEQQAADKGLALRIDGPTEPIGTLLGDSLRLTQVLLNLVGNAIKFTAKGRVTLAVWVNDANEREVQLGFTVTDTGIGIPEDQRADLFEAFTQVDTSSTRSHGGSGLGLAISARLVALMGGRLELESIVGKGSCFWFSLVFPRATEGLLAEAEAGTEAKSEAEAEAVANAEVAAGAEAKAEAATMAGAEAETETETVVEAEAEAEAETGTKTVAETKALPTLHRAAPPPQTAALRDARILVAEDDPVSQLLARELLSRHGALVTLVTTGTEAVAAAAEGDFDLLLMDVRMPEMDGLTACRQIRALPNSKLQSKLPIIALTANALAGERERCLAAGMDGYLTKPLEPESLYAELSRWLRLPAAAHEVSQPESVIAGRDIPQPVSVIAGRDIPQPVSVIAGRDIPQPVSVIASRPIDLSGFDANKVRRWLDEAPHVWGTMAQRLVAEYPETASAIAGALDADDRARAGDLLHRLRGAAGALGADDLSAAAEQLELALASDEPVDADLRVRFFASAEVSIAALTELKILD</sequence>
<dbReference type="SUPFAM" id="SSF55874">
    <property type="entry name" value="ATPase domain of HSP90 chaperone/DNA topoisomerase II/histidine kinase"/>
    <property type="match status" value="1"/>
</dbReference>
<dbReference type="InterPro" id="IPR008207">
    <property type="entry name" value="Sig_transdc_His_kin_Hpt_dom"/>
</dbReference>
<dbReference type="SUPFAM" id="SSF53850">
    <property type="entry name" value="Periplasmic binding protein-like II"/>
    <property type="match status" value="3"/>
</dbReference>
<evidence type="ECO:0000256" key="4">
    <source>
        <dbReference type="ARBA" id="ARBA00023012"/>
    </source>
</evidence>
<dbReference type="PROSITE" id="PS50110">
    <property type="entry name" value="RESPONSE_REGULATORY"/>
    <property type="match status" value="1"/>
</dbReference>
<dbReference type="InterPro" id="IPR003661">
    <property type="entry name" value="HisK_dim/P_dom"/>
</dbReference>
<dbReference type="InterPro" id="IPR001789">
    <property type="entry name" value="Sig_transdc_resp-reg_receiver"/>
</dbReference>
<accession>A0A9X1B4K8</accession>
<evidence type="ECO:0000313" key="12">
    <source>
        <dbReference type="Proteomes" id="UP001138768"/>
    </source>
</evidence>
<dbReference type="Gene3D" id="3.30.565.10">
    <property type="entry name" value="Histidine kinase-like ATPase, C-terminal domain"/>
    <property type="match status" value="1"/>
</dbReference>
<dbReference type="CDD" id="cd16922">
    <property type="entry name" value="HATPase_EvgS-ArcB-TorS-like"/>
    <property type="match status" value="1"/>
</dbReference>
<dbReference type="EMBL" id="NRRY01000023">
    <property type="protein sequence ID" value="MBK1619575.1"/>
    <property type="molecule type" value="Genomic_DNA"/>
</dbReference>
<dbReference type="InterPro" id="IPR004358">
    <property type="entry name" value="Sig_transdc_His_kin-like_C"/>
</dbReference>
<name>A0A9X1B4K8_9GAMM</name>
<feature type="domain" description="Response regulatory" evidence="9">
    <location>
        <begin position="1126"/>
        <end position="1245"/>
    </location>
</feature>
<feature type="chain" id="PRO_5040822589" description="histidine kinase" evidence="7">
    <location>
        <begin position="23"/>
        <end position="1415"/>
    </location>
</feature>
<organism evidence="11 12">
    <name type="scientific">Lamprobacter modestohalophilus</name>
    <dbReference type="NCBI Taxonomy" id="1064514"/>
    <lineage>
        <taxon>Bacteria</taxon>
        <taxon>Pseudomonadati</taxon>
        <taxon>Pseudomonadota</taxon>
        <taxon>Gammaproteobacteria</taxon>
        <taxon>Chromatiales</taxon>
        <taxon>Chromatiaceae</taxon>
        <taxon>Lamprobacter</taxon>
    </lineage>
</organism>
<evidence type="ECO:0000256" key="5">
    <source>
        <dbReference type="PROSITE-ProRule" id="PRU00110"/>
    </source>
</evidence>
<feature type="modified residue" description="4-aspartylphosphate" evidence="6">
    <location>
        <position position="1175"/>
    </location>
</feature>
<dbReference type="SMART" id="SM00448">
    <property type="entry name" value="REC"/>
    <property type="match status" value="1"/>
</dbReference>
<dbReference type="GO" id="GO:0005524">
    <property type="term" value="F:ATP binding"/>
    <property type="evidence" value="ECO:0007669"/>
    <property type="project" value="UniProtKB-KW"/>
</dbReference>
<evidence type="ECO:0000259" key="9">
    <source>
        <dbReference type="PROSITE" id="PS50110"/>
    </source>
</evidence>
<dbReference type="FunFam" id="3.30.565.10:FF:000010">
    <property type="entry name" value="Sensor histidine kinase RcsC"/>
    <property type="match status" value="1"/>
</dbReference>
<dbReference type="SMART" id="SM00387">
    <property type="entry name" value="HATPase_c"/>
    <property type="match status" value="1"/>
</dbReference>
<dbReference type="CDD" id="cd00082">
    <property type="entry name" value="HisKA"/>
    <property type="match status" value="1"/>
</dbReference>
<dbReference type="Proteomes" id="UP001138768">
    <property type="component" value="Unassembled WGS sequence"/>
</dbReference>
<keyword evidence="3 6" id="KW-0597">Phosphoprotein</keyword>
<dbReference type="SUPFAM" id="SSF47384">
    <property type="entry name" value="Homodimeric domain of signal transducing histidine kinase"/>
    <property type="match status" value="1"/>
</dbReference>
<keyword evidence="12" id="KW-1185">Reference proteome</keyword>
<dbReference type="InterPro" id="IPR036641">
    <property type="entry name" value="HPT_dom_sf"/>
</dbReference>
<dbReference type="SMART" id="SM00388">
    <property type="entry name" value="HisKA"/>
    <property type="match status" value="1"/>
</dbReference>
<comment type="caution">
    <text evidence="11">The sequence shown here is derived from an EMBL/GenBank/DDBJ whole genome shotgun (WGS) entry which is preliminary data.</text>
</comment>
<dbReference type="InterPro" id="IPR011006">
    <property type="entry name" value="CheY-like_superfamily"/>
</dbReference>
<dbReference type="CDD" id="cd00088">
    <property type="entry name" value="HPT"/>
    <property type="match status" value="1"/>
</dbReference>
<dbReference type="Pfam" id="PF00072">
    <property type="entry name" value="Response_reg"/>
    <property type="match status" value="1"/>
</dbReference>
<feature type="signal peptide" evidence="7">
    <location>
        <begin position="1"/>
        <end position="22"/>
    </location>
</feature>
<comment type="catalytic activity">
    <reaction evidence="1">
        <text>ATP + protein L-histidine = ADP + protein N-phospho-L-histidine.</text>
        <dbReference type="EC" id="2.7.13.3"/>
    </reaction>
</comment>
<dbReference type="InterPro" id="IPR005467">
    <property type="entry name" value="His_kinase_dom"/>
</dbReference>
<dbReference type="Pfam" id="PF00512">
    <property type="entry name" value="HisKA"/>
    <property type="match status" value="1"/>
</dbReference>
<reference evidence="11 12" key="1">
    <citation type="journal article" date="2020" name="Microorganisms">
        <title>Osmotic Adaptation and Compatible Solute Biosynthesis of Phototrophic Bacteria as Revealed from Genome Analyses.</title>
        <authorList>
            <person name="Imhoff J.F."/>
            <person name="Rahn T."/>
            <person name="Kunzel S."/>
            <person name="Keller A."/>
            <person name="Neulinger S.C."/>
        </authorList>
    </citation>
    <scope>NUCLEOTIDE SEQUENCE [LARGE SCALE GENOMIC DNA]</scope>
    <source>
        <strain evidence="11 12">DSM 25653</strain>
    </source>
</reference>
<dbReference type="GO" id="GO:0005886">
    <property type="term" value="C:plasma membrane"/>
    <property type="evidence" value="ECO:0007669"/>
    <property type="project" value="UniProtKB-SubCell"/>
</dbReference>
<dbReference type="InterPro" id="IPR036097">
    <property type="entry name" value="HisK_dim/P_sf"/>
</dbReference>
<dbReference type="PRINTS" id="PR00344">
    <property type="entry name" value="BCTRLSENSOR"/>
</dbReference>
<dbReference type="CDD" id="cd01007">
    <property type="entry name" value="PBP2_BvgS_HisK_like"/>
    <property type="match status" value="3"/>
</dbReference>
<dbReference type="PROSITE" id="PS50109">
    <property type="entry name" value="HIS_KIN"/>
    <property type="match status" value="1"/>
</dbReference>
<evidence type="ECO:0000313" key="11">
    <source>
        <dbReference type="EMBL" id="MBK1619575.1"/>
    </source>
</evidence>
<dbReference type="PANTHER" id="PTHR45339">
    <property type="entry name" value="HYBRID SIGNAL TRANSDUCTION HISTIDINE KINASE J"/>
    <property type="match status" value="1"/>
</dbReference>
<evidence type="ECO:0000256" key="6">
    <source>
        <dbReference type="PROSITE-ProRule" id="PRU00169"/>
    </source>
</evidence>
<dbReference type="Gene3D" id="1.20.120.160">
    <property type="entry name" value="HPT domain"/>
    <property type="match status" value="1"/>
</dbReference>
<dbReference type="Gene3D" id="3.40.50.2300">
    <property type="match status" value="1"/>
</dbReference>
<dbReference type="PROSITE" id="PS50894">
    <property type="entry name" value="HPT"/>
    <property type="match status" value="1"/>
</dbReference>
<proteinExistence type="predicted"/>
<dbReference type="CDD" id="cd17546">
    <property type="entry name" value="REC_hyHK_CKI1_RcsC-like"/>
    <property type="match status" value="1"/>
</dbReference>
<dbReference type="InterPro" id="IPR036890">
    <property type="entry name" value="HATPase_C_sf"/>
</dbReference>
<dbReference type="Pfam" id="PF01627">
    <property type="entry name" value="Hpt"/>
    <property type="match status" value="1"/>
</dbReference>
<dbReference type="Gene3D" id="3.40.190.10">
    <property type="entry name" value="Periplasmic binding protein-like II"/>
    <property type="match status" value="6"/>
</dbReference>
<protein>
    <recommendedName>
        <fullName evidence="2">histidine kinase</fullName>
        <ecNumber evidence="2">2.7.13.3</ecNumber>
    </recommendedName>
</protein>
<dbReference type="PANTHER" id="PTHR45339:SF5">
    <property type="entry name" value="HISTIDINE KINASE"/>
    <property type="match status" value="1"/>
</dbReference>